<evidence type="ECO:0000256" key="6">
    <source>
        <dbReference type="SAM" id="Phobius"/>
    </source>
</evidence>
<reference evidence="8" key="1">
    <citation type="journal article" date="2019" name="Int. J. Syst. Evol. Microbiol.">
        <title>The Global Catalogue of Microorganisms (GCM) 10K type strain sequencing project: providing services to taxonomists for standard genome sequencing and annotation.</title>
        <authorList>
            <consortium name="The Broad Institute Genomics Platform"/>
            <consortium name="The Broad Institute Genome Sequencing Center for Infectious Disease"/>
            <person name="Wu L."/>
            <person name="Ma J."/>
        </authorList>
    </citation>
    <scope>NUCLEOTIDE SEQUENCE [LARGE SCALE GENOMIC DNA]</scope>
    <source>
        <strain evidence="8">JCM 17068</strain>
    </source>
</reference>
<dbReference type="Pfam" id="PF01098">
    <property type="entry name" value="FTSW_RODA_SPOVE"/>
    <property type="match status" value="2"/>
</dbReference>
<dbReference type="PANTHER" id="PTHR30474">
    <property type="entry name" value="CELL CYCLE PROTEIN"/>
    <property type="match status" value="1"/>
</dbReference>
<evidence type="ECO:0000256" key="4">
    <source>
        <dbReference type="ARBA" id="ARBA00022989"/>
    </source>
</evidence>
<keyword evidence="3" id="KW-0133">Cell shape</keyword>
<dbReference type="PANTHER" id="PTHR30474:SF1">
    <property type="entry name" value="PEPTIDOGLYCAN GLYCOSYLTRANSFERASE MRDB"/>
    <property type="match status" value="1"/>
</dbReference>
<keyword evidence="5 6" id="KW-0472">Membrane</keyword>
<evidence type="ECO:0000256" key="3">
    <source>
        <dbReference type="ARBA" id="ARBA00022960"/>
    </source>
</evidence>
<feature type="transmembrane region" description="Helical" evidence="6">
    <location>
        <begin position="49"/>
        <end position="68"/>
    </location>
</feature>
<feature type="transmembrane region" description="Helical" evidence="6">
    <location>
        <begin position="186"/>
        <end position="202"/>
    </location>
</feature>
<accession>A0ABP7UIC7</accession>
<comment type="subcellular location">
    <subcellularLocation>
        <location evidence="1">Membrane</location>
        <topology evidence="1">Multi-pass membrane protein</topology>
    </subcellularLocation>
</comment>
<dbReference type="NCBIfam" id="NF037961">
    <property type="entry name" value="RodA_shape"/>
    <property type="match status" value="1"/>
</dbReference>
<dbReference type="EMBL" id="BAABCS010000004">
    <property type="protein sequence ID" value="GAA4043976.1"/>
    <property type="molecule type" value="Genomic_DNA"/>
</dbReference>
<keyword evidence="4 6" id="KW-1133">Transmembrane helix</keyword>
<dbReference type="Proteomes" id="UP001500426">
    <property type="component" value="Unassembled WGS sequence"/>
</dbReference>
<proteinExistence type="predicted"/>
<feature type="transmembrane region" description="Helical" evidence="6">
    <location>
        <begin position="146"/>
        <end position="179"/>
    </location>
</feature>
<feature type="transmembrane region" description="Helical" evidence="6">
    <location>
        <begin position="392"/>
        <end position="411"/>
    </location>
</feature>
<feature type="transmembrane region" description="Helical" evidence="6">
    <location>
        <begin position="359"/>
        <end position="386"/>
    </location>
</feature>
<keyword evidence="8" id="KW-1185">Reference proteome</keyword>
<evidence type="ECO:0000313" key="8">
    <source>
        <dbReference type="Proteomes" id="UP001500426"/>
    </source>
</evidence>
<name>A0ABP7UIC7_9FLAO</name>
<evidence type="ECO:0000256" key="1">
    <source>
        <dbReference type="ARBA" id="ARBA00004141"/>
    </source>
</evidence>
<feature type="transmembrane region" description="Helical" evidence="6">
    <location>
        <begin position="232"/>
        <end position="253"/>
    </location>
</feature>
<feature type="transmembrane region" description="Helical" evidence="6">
    <location>
        <begin position="326"/>
        <end position="347"/>
    </location>
</feature>
<gene>
    <name evidence="7" type="primary">rodA</name>
    <name evidence="7" type="ORF">GCM10022388_06460</name>
</gene>
<feature type="transmembrane region" description="Helical" evidence="6">
    <location>
        <begin position="80"/>
        <end position="97"/>
    </location>
</feature>
<dbReference type="InterPro" id="IPR001182">
    <property type="entry name" value="FtsW/RodA"/>
</dbReference>
<feature type="transmembrane region" description="Helical" evidence="6">
    <location>
        <begin position="208"/>
        <end position="225"/>
    </location>
</feature>
<organism evidence="7 8">
    <name type="scientific">Flavobacterium chungnamense</name>
    <dbReference type="NCBI Taxonomy" id="706182"/>
    <lineage>
        <taxon>Bacteria</taxon>
        <taxon>Pseudomonadati</taxon>
        <taxon>Bacteroidota</taxon>
        <taxon>Flavobacteriia</taxon>
        <taxon>Flavobacteriales</taxon>
        <taxon>Flavobacteriaceae</taxon>
        <taxon>Flavobacterium</taxon>
    </lineage>
</organism>
<evidence type="ECO:0000256" key="5">
    <source>
        <dbReference type="ARBA" id="ARBA00023136"/>
    </source>
</evidence>
<evidence type="ECO:0000256" key="2">
    <source>
        <dbReference type="ARBA" id="ARBA00022692"/>
    </source>
</evidence>
<keyword evidence="2 6" id="KW-0812">Transmembrane</keyword>
<evidence type="ECO:0000313" key="7">
    <source>
        <dbReference type="EMBL" id="GAA4043976.1"/>
    </source>
</evidence>
<dbReference type="RefSeq" id="WP_345090607.1">
    <property type="nucleotide sequence ID" value="NZ_BAABCS010000004.1"/>
</dbReference>
<protein>
    <submittedName>
        <fullName evidence="7">Rod shape-determining protein RodA</fullName>
    </submittedName>
</protein>
<comment type="caution">
    <text evidence="7">The sequence shown here is derived from an EMBL/GenBank/DDBJ whole genome shotgun (WGS) entry which is preliminary data.</text>
</comment>
<feature type="transmembrane region" description="Helical" evidence="6">
    <location>
        <begin position="12"/>
        <end position="29"/>
    </location>
</feature>
<sequence>MRNQSVTNNIDWISIVIYIALVVMGWLNIYSSSLSTVSEDASIFDFTQIYGKQFLFIAFSIPIIFIVLSVEAKFYEKYSIIIFAVALLSLIGLFLFGKTIAGQRCWYAIGSFTLQPSEFTKAATSLALAKYLSDVQVNLKDVNRQIQVLIIIFLPVMLILPQPDPGSALIYSVFFIVLYREGLPGWYLLTGFIAIILFVLTLATNNPYIVIGITTLVLIINYFRSRLVDRNIIASAILLIIITAFSFSVNFVFNNVFKQHHRDRFNILLGKEVDMKGVGYNTNQSEIAIGSGGLFGKGYLEGTQTKGGFVPEQHTDYIFTTVGEEWGFLGSIFVVGLFVGLILRIIYLAERQKTKFSRVYGYCVAGILFIHFFVNIAMVVGVFPTIGVPLPFFSYGGSGLWGFTILLFIFLKMDANKVNEW</sequence>